<proteinExistence type="predicted"/>
<dbReference type="EMBL" id="PDWZ02000008">
    <property type="protein sequence ID" value="KAB2103190.1"/>
    <property type="molecule type" value="Genomic_DNA"/>
</dbReference>
<sequence>MSLKRSHSGVPTLAFLSISTTYYEIVDLTTIIT</sequence>
<dbReference type="Proteomes" id="UP000293547">
    <property type="component" value="Unassembled WGS sequence"/>
</dbReference>
<accession>A0ACB6FFL0</accession>
<keyword evidence="2" id="KW-1185">Reference proteome</keyword>
<gene>
    <name evidence="1" type="ORF">AG0111_0g8619</name>
</gene>
<reference evidence="1 2" key="1">
    <citation type="journal article" date="2019" name="bioRxiv">
        <title>Genomics, evolutionary history and diagnostics of the Alternaria alternata species group including apple and Asian pear pathotypes.</title>
        <authorList>
            <person name="Armitage A.D."/>
            <person name="Cockerton H.M."/>
            <person name="Sreenivasaprasad S."/>
            <person name="Woodhall J.W."/>
            <person name="Lane C.R."/>
            <person name="Harrison R.J."/>
            <person name="Clarkson J.P."/>
        </authorList>
    </citation>
    <scope>NUCLEOTIDE SEQUENCE [LARGE SCALE GENOMIC DNA]</scope>
    <source>
        <strain evidence="1 2">FERA 650</strain>
    </source>
</reference>
<evidence type="ECO:0000313" key="1">
    <source>
        <dbReference type="EMBL" id="KAB2103190.1"/>
    </source>
</evidence>
<protein>
    <submittedName>
        <fullName evidence="1">Uncharacterized protein</fullName>
    </submittedName>
</protein>
<organism evidence="1 2">
    <name type="scientific">Alternaria gaisen</name>
    <dbReference type="NCBI Taxonomy" id="167740"/>
    <lineage>
        <taxon>Eukaryota</taxon>
        <taxon>Fungi</taxon>
        <taxon>Dikarya</taxon>
        <taxon>Ascomycota</taxon>
        <taxon>Pezizomycotina</taxon>
        <taxon>Dothideomycetes</taxon>
        <taxon>Pleosporomycetidae</taxon>
        <taxon>Pleosporales</taxon>
        <taxon>Pleosporineae</taxon>
        <taxon>Pleosporaceae</taxon>
        <taxon>Alternaria</taxon>
        <taxon>Alternaria sect. Alternaria</taxon>
    </lineage>
</organism>
<comment type="caution">
    <text evidence="1">The sequence shown here is derived from an EMBL/GenBank/DDBJ whole genome shotgun (WGS) entry which is preliminary data.</text>
</comment>
<evidence type="ECO:0000313" key="2">
    <source>
        <dbReference type="Proteomes" id="UP000293547"/>
    </source>
</evidence>
<name>A0ACB6FFL0_9PLEO</name>